<name>A0A7J6KPL1_PERCH</name>
<feature type="non-terminal residue" evidence="2">
    <location>
        <position position="1"/>
    </location>
</feature>
<proteinExistence type="predicted"/>
<keyword evidence="3" id="KW-1185">Reference proteome</keyword>
<protein>
    <submittedName>
        <fullName evidence="2">Uncharacterized protein</fullName>
    </submittedName>
</protein>
<feature type="compositionally biased region" description="Basic and acidic residues" evidence="1">
    <location>
        <begin position="118"/>
        <end position="130"/>
    </location>
</feature>
<accession>A0A7J6KPL1</accession>
<evidence type="ECO:0000313" key="3">
    <source>
        <dbReference type="Proteomes" id="UP000591131"/>
    </source>
</evidence>
<dbReference type="EMBL" id="JAAPAO010001808">
    <property type="protein sequence ID" value="KAF4648782.1"/>
    <property type="molecule type" value="Genomic_DNA"/>
</dbReference>
<reference evidence="2 3" key="1">
    <citation type="submission" date="2020-04" db="EMBL/GenBank/DDBJ databases">
        <title>Perkinsus chesapeaki whole genome sequence.</title>
        <authorList>
            <person name="Bogema D.R."/>
        </authorList>
    </citation>
    <scope>NUCLEOTIDE SEQUENCE [LARGE SCALE GENOMIC DNA]</scope>
    <source>
        <strain evidence="2">ATCC PRA-425</strain>
    </source>
</reference>
<feature type="compositionally biased region" description="Basic residues" evidence="1">
    <location>
        <begin position="13"/>
        <end position="39"/>
    </location>
</feature>
<evidence type="ECO:0000313" key="2">
    <source>
        <dbReference type="EMBL" id="KAF4648782.1"/>
    </source>
</evidence>
<comment type="caution">
    <text evidence="2">The sequence shown here is derived from an EMBL/GenBank/DDBJ whole genome shotgun (WGS) entry which is preliminary data.</text>
</comment>
<evidence type="ECO:0000256" key="1">
    <source>
        <dbReference type="SAM" id="MobiDB-lite"/>
    </source>
</evidence>
<feature type="region of interest" description="Disordered" evidence="1">
    <location>
        <begin position="1"/>
        <end position="73"/>
    </location>
</feature>
<feature type="compositionally biased region" description="Acidic residues" evidence="1">
    <location>
        <begin position="60"/>
        <end position="73"/>
    </location>
</feature>
<dbReference type="AlphaFoldDB" id="A0A7J6KPL1"/>
<feature type="region of interest" description="Disordered" evidence="1">
    <location>
        <begin position="100"/>
        <end position="130"/>
    </location>
</feature>
<sequence>RPARYIQQPAAKPKAKPSVRSRPKGKAKAKPKPKPKGRSTKAMPREVDIYGLKRSRPVSIDEDPVIDDPIEDNFSDDLSYHRNDLDRILNPECSLGDLFGGKFTHDDPPHASGQSNLKKNDMNKESVDKR</sequence>
<gene>
    <name evidence="2" type="ORF">FOL47_002807</name>
</gene>
<dbReference type="Proteomes" id="UP000591131">
    <property type="component" value="Unassembled WGS sequence"/>
</dbReference>
<organism evidence="2 3">
    <name type="scientific">Perkinsus chesapeaki</name>
    <name type="common">Clam parasite</name>
    <name type="synonym">Perkinsus andrewsi</name>
    <dbReference type="NCBI Taxonomy" id="330153"/>
    <lineage>
        <taxon>Eukaryota</taxon>
        <taxon>Sar</taxon>
        <taxon>Alveolata</taxon>
        <taxon>Perkinsozoa</taxon>
        <taxon>Perkinsea</taxon>
        <taxon>Perkinsida</taxon>
        <taxon>Perkinsidae</taxon>
        <taxon>Perkinsus</taxon>
    </lineage>
</organism>
<feature type="non-terminal residue" evidence="2">
    <location>
        <position position="130"/>
    </location>
</feature>